<feature type="compositionally biased region" description="Polar residues" evidence="5">
    <location>
        <begin position="513"/>
        <end position="522"/>
    </location>
</feature>
<evidence type="ECO:0000313" key="7">
    <source>
        <dbReference type="Proteomes" id="UP000053328"/>
    </source>
</evidence>
<dbReference type="EMBL" id="KN847499">
    <property type="protein sequence ID" value="KIW10806.1"/>
    <property type="molecule type" value="Genomic_DNA"/>
</dbReference>
<keyword evidence="4" id="KW-0804">Transcription</keyword>
<dbReference type="PANTHER" id="PTHR47171:SF2">
    <property type="entry name" value="TRANSCRIPTION FACTOR, PUTATIVE-RELATED"/>
    <property type="match status" value="1"/>
</dbReference>
<evidence type="ECO:0000256" key="3">
    <source>
        <dbReference type="ARBA" id="ARBA00023125"/>
    </source>
</evidence>
<evidence type="ECO:0008006" key="8">
    <source>
        <dbReference type="Google" id="ProtNLM"/>
    </source>
</evidence>
<dbReference type="CDD" id="cd12148">
    <property type="entry name" value="fungal_TF_MHR"/>
    <property type="match status" value="1"/>
</dbReference>
<sequence length="552" mass="61640">MAASAKTKPVRSGVCNVPLSPTTPIRSQESRYSNASSTFIPAADAQFGFEAYYGSPMPTPQRTETVEPQEQRHVHINDLDRALIQLFNPSDLPTVAWQSSLLDNFLTYALPLMPIIELRWLKPTTVYTPPTILTKAVVLAGARVTNARPPFSCEEYYSAVKAMILFGKEQNPIISIVVACILGWYNQASVYDVTVDSSSAWLRFASGIAYQIGLHKESGSHINAAYRRKLWWTLVPISVQDFAAGDANAEFFTVHVRLCLILADLCELYRRQEMTTERNDAIRDRLLWWLRSLPRGKQTCNLTTAATPSDNFMWRQLLVIYFAVVTILYRADWPGQRIRSQSVIASSFLANLLECFLARDEVQRLPTMFCFYAMCAAIPLIVATKIRKLKTGAERDLAIIQQALEELAARWPSSSGALKHFQVLRHSKIDTTGSPNSLMIVRPEDLLLFEPFDSSACRSWSLVTNNVGEEEIVHGVELEKESQETSSQNMSRSAGMQYGLDETVALHFPGSPSGPQQLTPDSPSDPLSLGACPNYADPVGEWLLFDDLSWAS</sequence>
<feature type="region of interest" description="Disordered" evidence="5">
    <location>
        <begin position="1"/>
        <end position="30"/>
    </location>
</feature>
<keyword evidence="2" id="KW-0805">Transcription regulation</keyword>
<keyword evidence="7" id="KW-1185">Reference proteome</keyword>
<dbReference type="VEuPathDB" id="FungiDB:PV08_10105"/>
<evidence type="ECO:0000256" key="2">
    <source>
        <dbReference type="ARBA" id="ARBA00023015"/>
    </source>
</evidence>
<protein>
    <recommendedName>
        <fullName evidence="8">Transcription factor domain-containing protein</fullName>
    </recommendedName>
</protein>
<reference evidence="6 7" key="1">
    <citation type="submission" date="2015-01" db="EMBL/GenBank/DDBJ databases">
        <title>The Genome Sequence of Exophiala spinifera CBS89968.</title>
        <authorList>
            <consortium name="The Broad Institute Genomics Platform"/>
            <person name="Cuomo C."/>
            <person name="de Hoog S."/>
            <person name="Gorbushina A."/>
            <person name="Stielow B."/>
            <person name="Teixiera M."/>
            <person name="Abouelleil A."/>
            <person name="Chapman S.B."/>
            <person name="Priest M."/>
            <person name="Young S.K."/>
            <person name="Wortman J."/>
            <person name="Nusbaum C."/>
            <person name="Birren B."/>
        </authorList>
    </citation>
    <scope>NUCLEOTIDE SEQUENCE [LARGE SCALE GENOMIC DNA]</scope>
    <source>
        <strain evidence="6 7">CBS 89968</strain>
    </source>
</reference>
<gene>
    <name evidence="6" type="ORF">PV08_10105</name>
</gene>
<dbReference type="RefSeq" id="XP_016231022.1">
    <property type="nucleotide sequence ID" value="XM_016384420.1"/>
</dbReference>
<evidence type="ECO:0000313" key="6">
    <source>
        <dbReference type="EMBL" id="KIW10806.1"/>
    </source>
</evidence>
<dbReference type="PANTHER" id="PTHR47171">
    <property type="entry name" value="FARA-RELATED"/>
    <property type="match status" value="1"/>
</dbReference>
<dbReference type="Proteomes" id="UP000053328">
    <property type="component" value="Unassembled WGS sequence"/>
</dbReference>
<proteinExistence type="predicted"/>
<evidence type="ECO:0000256" key="4">
    <source>
        <dbReference type="ARBA" id="ARBA00023163"/>
    </source>
</evidence>
<evidence type="ECO:0000256" key="1">
    <source>
        <dbReference type="ARBA" id="ARBA00022833"/>
    </source>
</evidence>
<dbReference type="AlphaFoldDB" id="A0A0D1Y7B6"/>
<feature type="compositionally biased region" description="Polar residues" evidence="5">
    <location>
        <begin position="19"/>
        <end position="30"/>
    </location>
</feature>
<dbReference type="GO" id="GO:0003677">
    <property type="term" value="F:DNA binding"/>
    <property type="evidence" value="ECO:0007669"/>
    <property type="project" value="UniProtKB-KW"/>
</dbReference>
<dbReference type="GeneID" id="27337188"/>
<feature type="region of interest" description="Disordered" evidence="5">
    <location>
        <begin position="505"/>
        <end position="532"/>
    </location>
</feature>
<name>A0A0D1Y7B6_9EURO</name>
<dbReference type="OrthoDB" id="10251155at2759"/>
<dbReference type="InterPro" id="IPR052073">
    <property type="entry name" value="Amide_Lactam_Regulators"/>
</dbReference>
<evidence type="ECO:0000256" key="5">
    <source>
        <dbReference type="SAM" id="MobiDB-lite"/>
    </source>
</evidence>
<dbReference type="HOGENOM" id="CLU_007427_2_0_1"/>
<keyword evidence="1" id="KW-0862">Zinc</keyword>
<accession>A0A0D1Y7B6</accession>
<organism evidence="6 7">
    <name type="scientific">Exophiala spinifera</name>
    <dbReference type="NCBI Taxonomy" id="91928"/>
    <lineage>
        <taxon>Eukaryota</taxon>
        <taxon>Fungi</taxon>
        <taxon>Dikarya</taxon>
        <taxon>Ascomycota</taxon>
        <taxon>Pezizomycotina</taxon>
        <taxon>Eurotiomycetes</taxon>
        <taxon>Chaetothyriomycetidae</taxon>
        <taxon>Chaetothyriales</taxon>
        <taxon>Herpotrichiellaceae</taxon>
        <taxon>Exophiala</taxon>
    </lineage>
</organism>
<keyword evidence="3" id="KW-0238">DNA-binding</keyword>